<dbReference type="GO" id="GO:0003700">
    <property type="term" value="F:DNA-binding transcription factor activity"/>
    <property type="evidence" value="ECO:0007669"/>
    <property type="project" value="TreeGrafter"/>
</dbReference>
<dbReference type="InterPro" id="IPR009057">
    <property type="entry name" value="Homeodomain-like_sf"/>
</dbReference>
<dbReference type="AlphaFoldDB" id="A0A1I5DJ05"/>
<name>A0A1I5DJ05_9PSEU</name>
<protein>
    <submittedName>
        <fullName evidence="4">Regulatory protein, tetR family</fullName>
    </submittedName>
</protein>
<evidence type="ECO:0000313" key="5">
    <source>
        <dbReference type="Proteomes" id="UP000199137"/>
    </source>
</evidence>
<dbReference type="InterPro" id="IPR001647">
    <property type="entry name" value="HTH_TetR"/>
</dbReference>
<dbReference type="PRINTS" id="PR00455">
    <property type="entry name" value="HTHTETR"/>
</dbReference>
<evidence type="ECO:0000256" key="1">
    <source>
        <dbReference type="ARBA" id="ARBA00023125"/>
    </source>
</evidence>
<dbReference type="STRING" id="112413.SAMN05421854_101241"/>
<dbReference type="GO" id="GO:0000976">
    <property type="term" value="F:transcription cis-regulatory region binding"/>
    <property type="evidence" value="ECO:0007669"/>
    <property type="project" value="TreeGrafter"/>
</dbReference>
<dbReference type="InterPro" id="IPR050109">
    <property type="entry name" value="HTH-type_TetR-like_transc_reg"/>
</dbReference>
<organism evidence="4 5">
    <name type="scientific">Amycolatopsis rubida</name>
    <dbReference type="NCBI Taxonomy" id="112413"/>
    <lineage>
        <taxon>Bacteria</taxon>
        <taxon>Bacillati</taxon>
        <taxon>Actinomycetota</taxon>
        <taxon>Actinomycetes</taxon>
        <taxon>Pseudonocardiales</taxon>
        <taxon>Pseudonocardiaceae</taxon>
        <taxon>Amycolatopsis</taxon>
    </lineage>
</organism>
<keyword evidence="1 2" id="KW-0238">DNA-binding</keyword>
<dbReference type="SUPFAM" id="SSF46689">
    <property type="entry name" value="Homeodomain-like"/>
    <property type="match status" value="1"/>
</dbReference>
<dbReference type="Pfam" id="PF17929">
    <property type="entry name" value="TetR_C_34"/>
    <property type="match status" value="1"/>
</dbReference>
<dbReference type="PANTHER" id="PTHR30055:SF178">
    <property type="entry name" value="POSSIBLE TRANSCRIPTIONAL REGULATORY PROTEIN"/>
    <property type="match status" value="1"/>
</dbReference>
<dbReference type="Gene3D" id="1.10.357.10">
    <property type="entry name" value="Tetracycline Repressor, domain 2"/>
    <property type="match status" value="1"/>
</dbReference>
<dbReference type="PANTHER" id="PTHR30055">
    <property type="entry name" value="HTH-TYPE TRANSCRIPTIONAL REGULATOR RUTR"/>
    <property type="match status" value="1"/>
</dbReference>
<gene>
    <name evidence="4" type="ORF">SAMN05421854_101241</name>
</gene>
<dbReference type="Proteomes" id="UP000199137">
    <property type="component" value="Unassembled WGS sequence"/>
</dbReference>
<dbReference type="InterPro" id="IPR041483">
    <property type="entry name" value="TetR_C_34"/>
</dbReference>
<dbReference type="EMBL" id="FOWC01000001">
    <property type="protein sequence ID" value="SFN99107.1"/>
    <property type="molecule type" value="Genomic_DNA"/>
</dbReference>
<reference evidence="4 5" key="1">
    <citation type="submission" date="2016-10" db="EMBL/GenBank/DDBJ databases">
        <authorList>
            <person name="de Groot N.N."/>
        </authorList>
    </citation>
    <scope>NUCLEOTIDE SEQUENCE [LARGE SCALE GENOMIC DNA]</scope>
    <source>
        <strain evidence="4 5">DSM 44637</strain>
    </source>
</reference>
<accession>A0A1I5DJ05</accession>
<dbReference type="RefSeq" id="WP_067590124.1">
    <property type="nucleotide sequence ID" value="NZ_FOWC01000001.1"/>
</dbReference>
<feature type="DNA-binding region" description="H-T-H motif" evidence="2">
    <location>
        <begin position="37"/>
        <end position="56"/>
    </location>
</feature>
<feature type="domain" description="HTH tetR-type" evidence="3">
    <location>
        <begin position="14"/>
        <end position="74"/>
    </location>
</feature>
<evidence type="ECO:0000313" key="4">
    <source>
        <dbReference type="EMBL" id="SFN99107.1"/>
    </source>
</evidence>
<sequence length="215" mass="23879">MPEFQRARSPEQVEARREAILDAAEELMTESSVGEVSMRELARRVGLSASNVARYFPTREAVYLEVLDRARGAWLDSLTLDGDLSEVAATLARSLATRPVLCELISVLANVLERNVSTEIARDYKLRSAKHNARTADLLHAALPALSAETAQELSSAIFMLTAGMWPLAHPNEAVQEAVKDPRLAGSRLDFEDRLRRLIVVLTLGYQDVRRRIGQ</sequence>
<evidence type="ECO:0000256" key="2">
    <source>
        <dbReference type="PROSITE-ProRule" id="PRU00335"/>
    </source>
</evidence>
<evidence type="ECO:0000259" key="3">
    <source>
        <dbReference type="PROSITE" id="PS50977"/>
    </source>
</evidence>
<proteinExistence type="predicted"/>
<dbReference type="PROSITE" id="PS50977">
    <property type="entry name" value="HTH_TETR_2"/>
    <property type="match status" value="1"/>
</dbReference>
<dbReference type="Pfam" id="PF00440">
    <property type="entry name" value="TetR_N"/>
    <property type="match status" value="1"/>
</dbReference>